<dbReference type="PANTHER" id="PTHR41532:SF1">
    <property type="entry name" value="FIXS PROTEIN"/>
    <property type="match status" value="1"/>
</dbReference>
<comment type="caution">
    <text evidence="2">The sequence shown here is derived from an EMBL/GenBank/DDBJ whole genome shotgun (WGS) entry which is preliminary data.</text>
</comment>
<proteinExistence type="predicted"/>
<evidence type="ECO:0000256" key="1">
    <source>
        <dbReference type="SAM" id="MobiDB-lite"/>
    </source>
</evidence>
<keyword evidence="3" id="KW-1185">Reference proteome</keyword>
<protein>
    <submittedName>
        <fullName evidence="2">Cbb3-type cytochrome oxidase assembly protein CcoS</fullName>
    </submittedName>
</protein>
<dbReference type="Pfam" id="PF03597">
    <property type="entry name" value="FixS"/>
    <property type="match status" value="1"/>
</dbReference>
<accession>A0ABS3J8Z9</accession>
<dbReference type="InterPro" id="IPR004714">
    <property type="entry name" value="Cyt_oxidase_maturation_cbb3"/>
</dbReference>
<evidence type="ECO:0000313" key="3">
    <source>
        <dbReference type="Proteomes" id="UP000664288"/>
    </source>
</evidence>
<organism evidence="2 3">
    <name type="scientific">Jiella sonneratiae</name>
    <dbReference type="NCBI Taxonomy" id="2816856"/>
    <lineage>
        <taxon>Bacteria</taxon>
        <taxon>Pseudomonadati</taxon>
        <taxon>Pseudomonadota</taxon>
        <taxon>Alphaproteobacteria</taxon>
        <taxon>Hyphomicrobiales</taxon>
        <taxon>Aurantimonadaceae</taxon>
        <taxon>Jiella</taxon>
    </lineage>
</organism>
<gene>
    <name evidence="2" type="primary">ccoS</name>
    <name evidence="2" type="ORF">J1C47_21025</name>
</gene>
<feature type="compositionally biased region" description="Basic and acidic residues" evidence="1">
    <location>
        <begin position="66"/>
        <end position="78"/>
    </location>
</feature>
<dbReference type="NCBIfam" id="TIGR00847">
    <property type="entry name" value="ccoS"/>
    <property type="match status" value="1"/>
</dbReference>
<feature type="region of interest" description="Disordered" evidence="1">
    <location>
        <begin position="42"/>
        <end position="78"/>
    </location>
</feature>
<reference evidence="2 3" key="1">
    <citation type="submission" date="2021-03" db="EMBL/GenBank/DDBJ databases">
        <title>Whole genome sequence of Jiella sp. MQZ13P-4.</title>
        <authorList>
            <person name="Tuo L."/>
        </authorList>
    </citation>
    <scope>NUCLEOTIDE SEQUENCE [LARGE SCALE GENOMIC DNA]</scope>
    <source>
        <strain evidence="2 3">MQZ13P-4</strain>
    </source>
</reference>
<dbReference type="PANTHER" id="PTHR41532">
    <property type="entry name" value="FIXS PROTEIN"/>
    <property type="match status" value="1"/>
</dbReference>
<dbReference type="Proteomes" id="UP000664288">
    <property type="component" value="Unassembled WGS sequence"/>
</dbReference>
<name>A0ABS3J8Z9_9HYPH</name>
<dbReference type="EMBL" id="JAFMPY010000032">
    <property type="protein sequence ID" value="MBO0906140.1"/>
    <property type="molecule type" value="Genomic_DNA"/>
</dbReference>
<evidence type="ECO:0000313" key="2">
    <source>
        <dbReference type="EMBL" id="MBO0906140.1"/>
    </source>
</evidence>
<sequence length="78" mass="8678">MNALLFLVPIALFLGLLGLGAFVWALRSGQYEDVDGAAWRALQEEEEDEERTPAGPAARRSTPPPRRRDDGSGRRTWP</sequence>